<sequence>MKPHCAALHLSPHLTHPVPISPVYQFPPSQPTTLQTNSSTLADMSDPYNQYSYQQGAGYPPPAAYPAQGGSPYPQQGGYAPPQHQQSWGQQQPQGYDYNNQYQQQQQGYGGGGYGPPAHGGFQNGQQAPAQWGQPAQTSYHDPNNNNQLYQPQPSHQFPQQGAYNSSPYPSDPNAPPQAYGQPGQYGATDPNAAQEGDRGLLGAVGGGIAGHMGGKKYGHGLIGTVVGAVAGSKLEDKFKSKNKHGHQGHHQGGHTGGKFW</sequence>
<feature type="compositionally biased region" description="Polar residues" evidence="1">
    <location>
        <begin position="155"/>
        <end position="169"/>
    </location>
</feature>
<dbReference type="PANTHER" id="PTHR37014">
    <property type="entry name" value="EXPRESSION LETHALITY PROTEIN HEL10, PUTATIVE (AFU_ORTHOLOGUE AFUA_1G06580)-RELATED"/>
    <property type="match status" value="1"/>
</dbReference>
<comment type="caution">
    <text evidence="2">The sequence shown here is derived from an EMBL/GenBank/DDBJ whole genome shotgun (WGS) entry which is preliminary data.</text>
</comment>
<name>A0ABR1M1V6_9PEZI</name>
<dbReference type="EMBL" id="JBBPDW010000026">
    <property type="protein sequence ID" value="KAK7540331.1"/>
    <property type="molecule type" value="Genomic_DNA"/>
</dbReference>
<evidence type="ECO:0000256" key="1">
    <source>
        <dbReference type="SAM" id="MobiDB-lite"/>
    </source>
</evidence>
<feature type="compositionally biased region" description="Low complexity" evidence="1">
    <location>
        <begin position="65"/>
        <end position="107"/>
    </location>
</feature>
<feature type="region of interest" description="Disordered" evidence="1">
    <location>
        <begin position="29"/>
        <end position="199"/>
    </location>
</feature>
<dbReference type="Proteomes" id="UP001365128">
    <property type="component" value="Unassembled WGS sequence"/>
</dbReference>
<feature type="compositionally biased region" description="Low complexity" evidence="1">
    <location>
        <begin position="124"/>
        <end position="154"/>
    </location>
</feature>
<evidence type="ECO:0000313" key="3">
    <source>
        <dbReference type="Proteomes" id="UP001365128"/>
    </source>
</evidence>
<feature type="compositionally biased region" description="Polar residues" evidence="1">
    <location>
        <begin position="31"/>
        <end position="52"/>
    </location>
</feature>
<evidence type="ECO:0008006" key="4">
    <source>
        <dbReference type="Google" id="ProtNLM"/>
    </source>
</evidence>
<protein>
    <recommendedName>
        <fullName evidence="4">Glycine zipper 2TM domain-containing protein</fullName>
    </recommendedName>
</protein>
<reference evidence="2 3" key="1">
    <citation type="submission" date="2024-04" db="EMBL/GenBank/DDBJ databases">
        <title>Phyllosticta paracitricarpa is synonymous to the EU quarantine fungus P. citricarpa based on phylogenomic analyses.</title>
        <authorList>
            <consortium name="Lawrence Berkeley National Laboratory"/>
            <person name="Van Ingen-Buijs V.A."/>
            <person name="Van Westerhoven A.C."/>
            <person name="Haridas S."/>
            <person name="Skiadas P."/>
            <person name="Martin F."/>
            <person name="Groenewald J.Z."/>
            <person name="Crous P.W."/>
            <person name="Seidl M.F."/>
        </authorList>
    </citation>
    <scope>NUCLEOTIDE SEQUENCE [LARGE SCALE GENOMIC DNA]</scope>
    <source>
        <strain evidence="2 3">CBS 122670</strain>
    </source>
</reference>
<accession>A0ABR1M1V6</accession>
<gene>
    <name evidence="2" type="ORF">IWX46DRAFT_606328</name>
</gene>
<proteinExistence type="predicted"/>
<feature type="region of interest" description="Disordered" evidence="1">
    <location>
        <begin position="240"/>
        <end position="261"/>
    </location>
</feature>
<keyword evidence="3" id="KW-1185">Reference proteome</keyword>
<organism evidence="2 3">
    <name type="scientific">Phyllosticta citricarpa</name>
    <dbReference type="NCBI Taxonomy" id="55181"/>
    <lineage>
        <taxon>Eukaryota</taxon>
        <taxon>Fungi</taxon>
        <taxon>Dikarya</taxon>
        <taxon>Ascomycota</taxon>
        <taxon>Pezizomycotina</taxon>
        <taxon>Dothideomycetes</taxon>
        <taxon>Dothideomycetes incertae sedis</taxon>
        <taxon>Botryosphaeriales</taxon>
        <taxon>Phyllostictaceae</taxon>
        <taxon>Phyllosticta</taxon>
    </lineage>
</organism>
<dbReference type="PANTHER" id="PTHR37014:SF10">
    <property type="entry name" value="RICH PROTEIN MS8, PUTATIVE (AFU_ORTHOLOGUE AFUA_7G05650)-RELATED"/>
    <property type="match status" value="1"/>
</dbReference>
<evidence type="ECO:0000313" key="2">
    <source>
        <dbReference type="EMBL" id="KAK7540331.1"/>
    </source>
</evidence>
<feature type="compositionally biased region" description="Basic residues" evidence="1">
    <location>
        <begin position="241"/>
        <end position="253"/>
    </location>
</feature>